<feature type="transmembrane region" description="Helical" evidence="1">
    <location>
        <begin position="334"/>
        <end position="355"/>
    </location>
</feature>
<dbReference type="EMBL" id="BAAANC010000002">
    <property type="protein sequence ID" value="GAA1533495.1"/>
    <property type="molecule type" value="Genomic_DNA"/>
</dbReference>
<gene>
    <name evidence="2" type="ORF">GCM10009741_39760</name>
</gene>
<keyword evidence="1" id="KW-0472">Membrane</keyword>
<name>A0ABN2B4D4_9ACTN</name>
<keyword evidence="1" id="KW-1133">Transmembrane helix</keyword>
<protein>
    <recommendedName>
        <fullName evidence="4">Peptide zinc metalloprotease protein</fullName>
    </recommendedName>
</protein>
<comment type="caution">
    <text evidence="2">The sequence shown here is derived from an EMBL/GenBank/DDBJ whole genome shotgun (WGS) entry which is preliminary data.</text>
</comment>
<evidence type="ECO:0000256" key="1">
    <source>
        <dbReference type="SAM" id="Phobius"/>
    </source>
</evidence>
<keyword evidence="3" id="KW-1185">Reference proteome</keyword>
<dbReference type="Proteomes" id="UP001500363">
    <property type="component" value="Unassembled WGS sequence"/>
</dbReference>
<evidence type="ECO:0000313" key="3">
    <source>
        <dbReference type="Proteomes" id="UP001500363"/>
    </source>
</evidence>
<evidence type="ECO:0000313" key="2">
    <source>
        <dbReference type="EMBL" id="GAA1533495.1"/>
    </source>
</evidence>
<feature type="transmembrane region" description="Helical" evidence="1">
    <location>
        <begin position="223"/>
        <end position="243"/>
    </location>
</feature>
<feature type="transmembrane region" description="Helical" evidence="1">
    <location>
        <begin position="375"/>
        <end position="398"/>
    </location>
</feature>
<feature type="transmembrane region" description="Helical" evidence="1">
    <location>
        <begin position="255"/>
        <end position="278"/>
    </location>
</feature>
<feature type="transmembrane region" description="Helical" evidence="1">
    <location>
        <begin position="153"/>
        <end position="175"/>
    </location>
</feature>
<accession>A0ABN2B4D4</accession>
<dbReference type="RefSeq" id="WP_344176033.1">
    <property type="nucleotide sequence ID" value="NZ_BAAANC010000002.1"/>
</dbReference>
<sequence length="406" mass="45202">MSEDLTTRPGAIATDSRLAVDHLVVRREDEDEYVVGDPATGTFVVVPEIGARLVELFAQGRTVAEAGAEVERETGEAIDALDFAEVLLDAGLIATGAATEPARKHWSISHIPARFVRPLFTPLAWVLYAGCLVTALVMFAVEPSLRPTYEDTFIFPDIVLSLLVTNVVVVVLTIVHEMWHAFAGAAVGIPSRLRVERRGIFPVLETDLTGLWALPPAKRYGPFLAGMAIDSVILFAAVAPRYAWSRGWIDLPPGLIRLLAMVVLSQIAKLAFQTLAYLRTDMYLVMATATGCGNLHQVTRLSLKKLIRRLKPDEQVILRDASPKDLRVARWYRLLYLTGFTWMLWFAWHFLLPSAKVTLGWAFGVLLGAPFASLYWWEGVVLLLFTSFNVLLPLWVVVRNRRQAAR</sequence>
<reference evidence="2 3" key="1">
    <citation type="journal article" date="2019" name="Int. J. Syst. Evol. Microbiol.">
        <title>The Global Catalogue of Microorganisms (GCM) 10K type strain sequencing project: providing services to taxonomists for standard genome sequencing and annotation.</title>
        <authorList>
            <consortium name="The Broad Institute Genomics Platform"/>
            <consortium name="The Broad Institute Genome Sequencing Center for Infectious Disease"/>
            <person name="Wu L."/>
            <person name="Ma J."/>
        </authorList>
    </citation>
    <scope>NUCLEOTIDE SEQUENCE [LARGE SCALE GENOMIC DNA]</scope>
    <source>
        <strain evidence="2 3">JCM 14303</strain>
    </source>
</reference>
<organism evidence="2 3">
    <name type="scientific">Kribbella lupini</name>
    <dbReference type="NCBI Taxonomy" id="291602"/>
    <lineage>
        <taxon>Bacteria</taxon>
        <taxon>Bacillati</taxon>
        <taxon>Actinomycetota</taxon>
        <taxon>Actinomycetes</taxon>
        <taxon>Propionibacteriales</taxon>
        <taxon>Kribbellaceae</taxon>
        <taxon>Kribbella</taxon>
    </lineage>
</organism>
<keyword evidence="1" id="KW-0812">Transmembrane</keyword>
<evidence type="ECO:0008006" key="4">
    <source>
        <dbReference type="Google" id="ProtNLM"/>
    </source>
</evidence>
<proteinExistence type="predicted"/>
<feature type="transmembrane region" description="Helical" evidence="1">
    <location>
        <begin position="119"/>
        <end position="141"/>
    </location>
</feature>